<dbReference type="GO" id="GO:0050355">
    <property type="term" value="F:inorganic triphosphate phosphatase activity"/>
    <property type="evidence" value="ECO:0007669"/>
    <property type="project" value="InterPro"/>
</dbReference>
<organism evidence="2 3">
    <name type="scientific">Caulobacter mirabilis</name>
    <dbReference type="NCBI Taxonomy" id="69666"/>
    <lineage>
        <taxon>Bacteria</taxon>
        <taxon>Pseudomonadati</taxon>
        <taxon>Pseudomonadota</taxon>
        <taxon>Alphaproteobacteria</taxon>
        <taxon>Caulobacterales</taxon>
        <taxon>Caulobacteraceae</taxon>
        <taxon>Caulobacter</taxon>
    </lineage>
</organism>
<dbReference type="SMART" id="SM01118">
    <property type="entry name" value="CYTH"/>
    <property type="match status" value="1"/>
</dbReference>
<dbReference type="CDD" id="cd07756">
    <property type="entry name" value="CYTH-like_Pase_CHAD"/>
    <property type="match status" value="1"/>
</dbReference>
<sequence>MREAPESVTAEAMTTPNREIELKFLLDAAAAQAVLAALPPGETVVKDLVAIYYDTADHALSRAGFGLRVRRSAGKRVQTLKSALGEDGGRDEWDWPVTTDEPDLALLATTPAPVSPDTVLTPQFTVRSRRTIRLVQEGGGAIELVIDDAEVSAGNRRDAFLELELELMSGDPADLARLAERLSRVATLTPSSVTKAERGFALLR</sequence>
<reference evidence="2 3" key="1">
    <citation type="submission" date="2017-10" db="EMBL/GenBank/DDBJ databases">
        <title>Genome sequence of Caulobacter mirabilis FWC38.</title>
        <authorList>
            <person name="Fiebig A."/>
            <person name="Crosson S."/>
        </authorList>
    </citation>
    <scope>NUCLEOTIDE SEQUENCE [LARGE SCALE GENOMIC DNA]</scope>
    <source>
        <strain evidence="2 3">FWC 38</strain>
    </source>
</reference>
<evidence type="ECO:0000313" key="2">
    <source>
        <dbReference type="EMBL" id="ATQ44412.1"/>
    </source>
</evidence>
<dbReference type="AlphaFoldDB" id="A0A2D2B2D7"/>
<feature type="domain" description="CYTH" evidence="1">
    <location>
        <begin position="17"/>
        <end position="204"/>
    </location>
</feature>
<evidence type="ECO:0000259" key="1">
    <source>
        <dbReference type="PROSITE" id="PS51707"/>
    </source>
</evidence>
<protein>
    <recommendedName>
        <fullName evidence="1">CYTH domain-containing protein</fullName>
    </recommendedName>
</protein>
<dbReference type="GO" id="GO:0046872">
    <property type="term" value="F:metal ion binding"/>
    <property type="evidence" value="ECO:0007669"/>
    <property type="project" value="TreeGrafter"/>
</dbReference>
<dbReference type="Proteomes" id="UP000228945">
    <property type="component" value="Chromosome"/>
</dbReference>
<dbReference type="InterPro" id="IPR023577">
    <property type="entry name" value="CYTH_domain"/>
</dbReference>
<dbReference type="Gene3D" id="2.40.320.10">
    <property type="entry name" value="Hypothetical Protein Pfu-838710-001"/>
    <property type="match status" value="1"/>
</dbReference>
<keyword evidence="3" id="KW-1185">Reference proteome</keyword>
<dbReference type="PANTHER" id="PTHR39569">
    <property type="entry name" value="INORGANIC TRIPHOSPHATASE"/>
    <property type="match status" value="1"/>
</dbReference>
<accession>A0A2D2B2D7</accession>
<proteinExistence type="predicted"/>
<gene>
    <name evidence="2" type="ORF">CSW64_19490</name>
</gene>
<evidence type="ECO:0000313" key="3">
    <source>
        <dbReference type="Proteomes" id="UP000228945"/>
    </source>
</evidence>
<dbReference type="InterPro" id="IPR033469">
    <property type="entry name" value="CYTH-like_dom_sf"/>
</dbReference>
<dbReference type="SUPFAM" id="SSF55154">
    <property type="entry name" value="CYTH-like phosphatases"/>
    <property type="match status" value="1"/>
</dbReference>
<dbReference type="PANTHER" id="PTHR39569:SF1">
    <property type="entry name" value="INORGANIC TRIPHOSPHATASE"/>
    <property type="match status" value="1"/>
</dbReference>
<dbReference type="PROSITE" id="PS51707">
    <property type="entry name" value="CYTH"/>
    <property type="match status" value="1"/>
</dbReference>
<dbReference type="KEGG" id="cmb:CSW64_19490"/>
<dbReference type="InterPro" id="IPR039013">
    <property type="entry name" value="YgiF"/>
</dbReference>
<dbReference type="EMBL" id="CP024201">
    <property type="protein sequence ID" value="ATQ44412.1"/>
    <property type="molecule type" value="Genomic_DNA"/>
</dbReference>
<dbReference type="Pfam" id="PF01928">
    <property type="entry name" value="CYTH"/>
    <property type="match status" value="1"/>
</dbReference>
<name>A0A2D2B2D7_9CAUL</name>